<protein>
    <recommendedName>
        <fullName evidence="2 7">Inositol-pentakisphosphate 2-kinase</fullName>
        <ecNumber evidence="2 7">2.7.1.158</ecNumber>
    </recommendedName>
</protein>
<keyword evidence="10" id="KW-1185">Reference proteome</keyword>
<dbReference type="Gene3D" id="3.30.200.110">
    <property type="entry name" value="Inositol-pentakisphosphate 2-kinase, N-lobe"/>
    <property type="match status" value="1"/>
</dbReference>
<sequence length="483" mass="55690">MKPETKLESGTLEPERNWNPQHWSPEHNWNPQNWNPNETGIRNTGARNTTGIRKTGARNKIHSCDMHLIITPENCIYRGEGNVGFVISLKKEEKVIRLEKQDVASEQITCAEDQRKKCENQITIVNNVMKRLFGENLVHCPTLVFIHKEDIKMLNGLFSHLRPKVRIHRSVKEENTYVLMLPDYCALPQDLKKLPSVGPVISVEIKPKQGFLLKEQYAPSSPNSPLKCRFCLMQHYKMKRKVINSKNVYCPTDLFSGCPIRMQHALKMLLQFPQNNFRIFKDKELIYSEEKRIDLEEALNDFFCDSQTNYCDLLCNLVIDVLLKALPGKFNEVVKYFQNGSLLNCTNAYSSCSQDGCCHELPIGCVLYRILCLQMLDHLHIKTLHSLYLKVKNITNESSSHIGCYSTSEIPPFFGDVCKMKDETDVQYASRKVWEFLVALTAQDCSIMFVLKKCLARNITVPNPNSKYVILLLTHPFNPDQWN</sequence>
<reference evidence="9" key="1">
    <citation type="submission" date="2020-07" db="EMBL/GenBank/DDBJ databases">
        <title>Multicomponent nature underlies the extraordinary mechanical properties of spider dragline silk.</title>
        <authorList>
            <person name="Kono N."/>
            <person name="Nakamura H."/>
            <person name="Mori M."/>
            <person name="Yoshida Y."/>
            <person name="Ohtoshi R."/>
            <person name="Malay A.D."/>
            <person name="Moran D.A.P."/>
            <person name="Tomita M."/>
            <person name="Numata K."/>
            <person name="Arakawa K."/>
        </authorList>
    </citation>
    <scope>NUCLEOTIDE SEQUENCE</scope>
</reference>
<keyword evidence="4 7" id="KW-0547">Nucleotide-binding</keyword>
<evidence type="ECO:0000256" key="3">
    <source>
        <dbReference type="ARBA" id="ARBA00022679"/>
    </source>
</evidence>
<dbReference type="AlphaFoldDB" id="A0A8X6FED7"/>
<comment type="catalytic activity">
    <reaction evidence="7">
        <text>1D-myo-inositol 1,3,4,5,6-pentakisphosphate + ATP = 1D-myo-inositol hexakisphosphate + ADP + H(+)</text>
        <dbReference type="Rhea" id="RHEA:20313"/>
        <dbReference type="ChEBI" id="CHEBI:15378"/>
        <dbReference type="ChEBI" id="CHEBI:30616"/>
        <dbReference type="ChEBI" id="CHEBI:57733"/>
        <dbReference type="ChEBI" id="CHEBI:58130"/>
        <dbReference type="ChEBI" id="CHEBI:456216"/>
        <dbReference type="EC" id="2.7.1.158"/>
    </reaction>
</comment>
<comment type="domain">
    <text evidence="7">The EXKPK motif is conserved in inositol-pentakisphosphate 2-kinases of both family 1 and 2.</text>
</comment>
<evidence type="ECO:0000313" key="9">
    <source>
        <dbReference type="EMBL" id="GFQ77827.1"/>
    </source>
</evidence>
<evidence type="ECO:0000256" key="7">
    <source>
        <dbReference type="RuleBase" id="RU364126"/>
    </source>
</evidence>
<comment type="caution">
    <text evidence="9">The sequence shown here is derived from an EMBL/GenBank/DDBJ whole genome shotgun (WGS) entry which is preliminary data.</text>
</comment>
<dbReference type="Pfam" id="PF06090">
    <property type="entry name" value="Ins_P5_2-kin"/>
    <property type="match status" value="1"/>
</dbReference>
<keyword evidence="5 7" id="KW-0418">Kinase</keyword>
<dbReference type="InterPro" id="IPR009286">
    <property type="entry name" value="Ins_P5_2-kin"/>
</dbReference>
<dbReference type="EMBL" id="BMAO01021840">
    <property type="protein sequence ID" value="GFQ77827.1"/>
    <property type="molecule type" value="Genomic_DNA"/>
</dbReference>
<name>A0A8X6FED7_TRICU</name>
<dbReference type="GO" id="GO:0032958">
    <property type="term" value="P:inositol phosphate biosynthetic process"/>
    <property type="evidence" value="ECO:0007669"/>
    <property type="project" value="TreeGrafter"/>
</dbReference>
<feature type="region of interest" description="Disordered" evidence="8">
    <location>
        <begin position="1"/>
        <end position="51"/>
    </location>
</feature>
<evidence type="ECO:0000256" key="8">
    <source>
        <dbReference type="SAM" id="MobiDB-lite"/>
    </source>
</evidence>
<evidence type="ECO:0000256" key="1">
    <source>
        <dbReference type="ARBA" id="ARBA00007229"/>
    </source>
</evidence>
<gene>
    <name evidence="9" type="primary">ippk</name>
    <name evidence="9" type="ORF">TNCT_53691</name>
</gene>
<accession>A0A8X6FED7</accession>
<organism evidence="9 10">
    <name type="scientific">Trichonephila clavata</name>
    <name type="common">Joro spider</name>
    <name type="synonym">Nephila clavata</name>
    <dbReference type="NCBI Taxonomy" id="2740835"/>
    <lineage>
        <taxon>Eukaryota</taxon>
        <taxon>Metazoa</taxon>
        <taxon>Ecdysozoa</taxon>
        <taxon>Arthropoda</taxon>
        <taxon>Chelicerata</taxon>
        <taxon>Arachnida</taxon>
        <taxon>Araneae</taxon>
        <taxon>Araneomorphae</taxon>
        <taxon>Entelegynae</taxon>
        <taxon>Araneoidea</taxon>
        <taxon>Nephilidae</taxon>
        <taxon>Trichonephila</taxon>
    </lineage>
</organism>
<evidence type="ECO:0000256" key="5">
    <source>
        <dbReference type="ARBA" id="ARBA00022777"/>
    </source>
</evidence>
<evidence type="ECO:0000313" key="10">
    <source>
        <dbReference type="Proteomes" id="UP000887116"/>
    </source>
</evidence>
<dbReference type="PANTHER" id="PTHR14456:SF2">
    <property type="entry name" value="INOSITOL-PENTAKISPHOSPHATE 2-KINASE"/>
    <property type="match status" value="1"/>
</dbReference>
<keyword evidence="6 7" id="KW-0067">ATP-binding</keyword>
<comment type="function">
    <text evidence="7">Phosphorylates Ins(1,3,4,5,6)P5 at position 2 to form Ins(1,2,3,4,5,6)P6 (InsP6 or phytate).</text>
</comment>
<dbReference type="PANTHER" id="PTHR14456">
    <property type="entry name" value="INOSITOL POLYPHOSPHATE KINASE 1"/>
    <property type="match status" value="1"/>
</dbReference>
<feature type="compositionally biased region" description="Polar residues" evidence="8">
    <location>
        <begin position="18"/>
        <end position="51"/>
    </location>
</feature>
<dbReference type="GO" id="GO:0005634">
    <property type="term" value="C:nucleus"/>
    <property type="evidence" value="ECO:0007669"/>
    <property type="project" value="TreeGrafter"/>
</dbReference>
<keyword evidence="3 7" id="KW-0808">Transferase</keyword>
<evidence type="ECO:0000256" key="2">
    <source>
        <dbReference type="ARBA" id="ARBA00012023"/>
    </source>
</evidence>
<comment type="similarity">
    <text evidence="1">Belongs to the IPK1 type 2 family.</text>
</comment>
<dbReference type="InterPro" id="IPR043001">
    <property type="entry name" value="IP5_2-K_N_lobe"/>
</dbReference>
<dbReference type="OrthoDB" id="272370at2759"/>
<dbReference type="GO" id="GO:0035299">
    <property type="term" value="F:inositol-1,3,4,5,6-pentakisphosphate 2-kinase activity"/>
    <property type="evidence" value="ECO:0007669"/>
    <property type="project" value="UniProtKB-EC"/>
</dbReference>
<proteinExistence type="inferred from homology"/>
<dbReference type="Proteomes" id="UP000887116">
    <property type="component" value="Unassembled WGS sequence"/>
</dbReference>
<dbReference type="EC" id="2.7.1.158" evidence="2 7"/>
<dbReference type="GO" id="GO:0005524">
    <property type="term" value="F:ATP binding"/>
    <property type="evidence" value="ECO:0007669"/>
    <property type="project" value="UniProtKB-KW"/>
</dbReference>
<evidence type="ECO:0000256" key="6">
    <source>
        <dbReference type="ARBA" id="ARBA00022840"/>
    </source>
</evidence>
<evidence type="ECO:0000256" key="4">
    <source>
        <dbReference type="ARBA" id="ARBA00022741"/>
    </source>
</evidence>